<proteinExistence type="inferred from homology"/>
<comment type="similarity">
    <text evidence="1 4">Belongs to the UDP-glycosyltransferase family.</text>
</comment>
<comment type="catalytic activity">
    <reaction evidence="5">
        <text>glucuronate acceptor + UDP-alpha-D-glucuronate = acceptor beta-D-glucuronoside + UDP + H(+)</text>
        <dbReference type="Rhea" id="RHEA:21032"/>
        <dbReference type="ChEBI" id="CHEBI:15378"/>
        <dbReference type="ChEBI" id="CHEBI:58052"/>
        <dbReference type="ChEBI" id="CHEBI:58223"/>
        <dbReference type="ChEBI" id="CHEBI:132367"/>
        <dbReference type="ChEBI" id="CHEBI:132368"/>
        <dbReference type="EC" id="2.4.1.17"/>
    </reaction>
</comment>
<protein>
    <recommendedName>
        <fullName evidence="5">UDP-glucuronosyltransferase</fullName>
        <ecNumber evidence="5">2.4.1.17</ecNumber>
    </recommendedName>
</protein>
<sequence length="440" mass="50825">MTENTKKYIILVTPFPAVGHVNSVAGALKPLLRRGHRIIFILEDAFAGKVAPYGFEEHLMSFKKPEDSQKPGEIYAKRLIEGKVLGNYSPEEKMARMSSMFDETQYRDDNLVFEPTVKKAIEQYKPDLIYIDHFNLLPSIYYSGIPWIKHISTTPLFYILDDNVIPSGSGYSSDTETEKIKEFNKLRQPIFYSNWYNEFVQSFGYESFPSDLMMPETQKLVVYGYPDELNYPYVRNLDWFNLEAFVKVPMTSQLTLQDYVPKEFIENNLNGNFSGKYIYISMGSMGSIDLDLMKRLVSVLGRTNHKYIVSKGPRHNEFELANNMYGDRFLPQTKLLPLVDLVITHGGNNTFTETFSVGKPMIIMPLFTDQFDNAQRIKETGLGARLHPYEYKDEELIETIDKLLNDEQLHSRLISAAKRIHSIDKHEELADKIEHLLSNK</sequence>
<evidence type="ECO:0000256" key="2">
    <source>
        <dbReference type="ARBA" id="ARBA00022676"/>
    </source>
</evidence>
<name>A0A9Q0M8U4_BLOTA</name>
<dbReference type="PANTHER" id="PTHR48043:SF145">
    <property type="entry name" value="FI06409P-RELATED"/>
    <property type="match status" value="1"/>
</dbReference>
<dbReference type="EMBL" id="JAPWDV010000001">
    <property type="protein sequence ID" value="KAJ6221476.1"/>
    <property type="molecule type" value="Genomic_DNA"/>
</dbReference>
<dbReference type="InterPro" id="IPR050271">
    <property type="entry name" value="UDP-glycosyltransferase"/>
</dbReference>
<dbReference type="EC" id="2.4.1.17" evidence="5"/>
<evidence type="ECO:0000313" key="6">
    <source>
        <dbReference type="EMBL" id="KAJ6221476.1"/>
    </source>
</evidence>
<dbReference type="Gene3D" id="3.40.50.2000">
    <property type="entry name" value="Glycogen Phosphorylase B"/>
    <property type="match status" value="2"/>
</dbReference>
<keyword evidence="3 4" id="KW-0808">Transferase</keyword>
<evidence type="ECO:0000256" key="4">
    <source>
        <dbReference type="RuleBase" id="RU003718"/>
    </source>
</evidence>
<keyword evidence="2 4" id="KW-0328">Glycosyltransferase</keyword>
<gene>
    <name evidence="6" type="ORF">RDWZM_000021</name>
</gene>
<dbReference type="SUPFAM" id="SSF53756">
    <property type="entry name" value="UDP-Glycosyltransferase/glycogen phosphorylase"/>
    <property type="match status" value="1"/>
</dbReference>
<dbReference type="GO" id="GO:0016020">
    <property type="term" value="C:membrane"/>
    <property type="evidence" value="ECO:0007669"/>
    <property type="project" value="UniProtKB-SubCell"/>
</dbReference>
<evidence type="ECO:0000256" key="1">
    <source>
        <dbReference type="ARBA" id="ARBA00009995"/>
    </source>
</evidence>
<evidence type="ECO:0000256" key="3">
    <source>
        <dbReference type="ARBA" id="ARBA00022679"/>
    </source>
</evidence>
<dbReference type="InterPro" id="IPR035595">
    <property type="entry name" value="UDP_glycos_trans_CS"/>
</dbReference>
<keyword evidence="7" id="KW-1185">Reference proteome</keyword>
<dbReference type="PANTHER" id="PTHR48043">
    <property type="entry name" value="EG:EG0003.4 PROTEIN-RELATED"/>
    <property type="match status" value="1"/>
</dbReference>
<dbReference type="InterPro" id="IPR002213">
    <property type="entry name" value="UDP_glucos_trans"/>
</dbReference>
<dbReference type="Proteomes" id="UP001142055">
    <property type="component" value="Chromosome 1"/>
</dbReference>
<accession>A0A9Q0M8U4</accession>
<evidence type="ECO:0000256" key="5">
    <source>
        <dbReference type="RuleBase" id="RU362059"/>
    </source>
</evidence>
<comment type="caution">
    <text evidence="6">The sequence shown here is derived from an EMBL/GenBank/DDBJ whole genome shotgun (WGS) entry which is preliminary data.</text>
</comment>
<dbReference type="OMA" id="DWNDISE"/>
<dbReference type="GO" id="GO:0015020">
    <property type="term" value="F:glucuronosyltransferase activity"/>
    <property type="evidence" value="ECO:0007669"/>
    <property type="project" value="UniProtKB-EC"/>
</dbReference>
<organism evidence="6 7">
    <name type="scientific">Blomia tropicalis</name>
    <name type="common">Mite</name>
    <dbReference type="NCBI Taxonomy" id="40697"/>
    <lineage>
        <taxon>Eukaryota</taxon>
        <taxon>Metazoa</taxon>
        <taxon>Ecdysozoa</taxon>
        <taxon>Arthropoda</taxon>
        <taxon>Chelicerata</taxon>
        <taxon>Arachnida</taxon>
        <taxon>Acari</taxon>
        <taxon>Acariformes</taxon>
        <taxon>Sarcoptiformes</taxon>
        <taxon>Astigmata</taxon>
        <taxon>Glycyphagoidea</taxon>
        <taxon>Echimyopodidae</taxon>
        <taxon>Blomia</taxon>
    </lineage>
</organism>
<dbReference type="PROSITE" id="PS00375">
    <property type="entry name" value="UDPGT"/>
    <property type="match status" value="1"/>
</dbReference>
<evidence type="ECO:0000313" key="7">
    <source>
        <dbReference type="Proteomes" id="UP001142055"/>
    </source>
</evidence>
<dbReference type="Pfam" id="PF00201">
    <property type="entry name" value="UDPGT"/>
    <property type="match status" value="1"/>
</dbReference>
<reference evidence="6" key="1">
    <citation type="submission" date="2022-12" db="EMBL/GenBank/DDBJ databases">
        <title>Genome assemblies of Blomia tropicalis.</title>
        <authorList>
            <person name="Cui Y."/>
        </authorList>
    </citation>
    <scope>NUCLEOTIDE SEQUENCE</scope>
    <source>
        <tissue evidence="6">Adult mites</tissue>
    </source>
</reference>
<dbReference type="CDD" id="cd03784">
    <property type="entry name" value="GT1_Gtf-like"/>
    <property type="match status" value="1"/>
</dbReference>
<dbReference type="AlphaFoldDB" id="A0A9Q0M8U4"/>
<comment type="subcellular location">
    <subcellularLocation>
        <location evidence="5">Membrane</location>
        <topology evidence="5">Single-pass membrane protein</topology>
    </subcellularLocation>
</comment>